<protein>
    <submittedName>
        <fullName evidence="6">ABC transporter ATP-binding protein</fullName>
    </submittedName>
</protein>
<dbReference type="GO" id="GO:0015833">
    <property type="term" value="P:peptide transport"/>
    <property type="evidence" value="ECO:0007669"/>
    <property type="project" value="InterPro"/>
</dbReference>
<dbReference type="CDD" id="cd03257">
    <property type="entry name" value="ABC_NikE_OppD_transporters"/>
    <property type="match status" value="1"/>
</dbReference>
<dbReference type="InterPro" id="IPR027417">
    <property type="entry name" value="P-loop_NTPase"/>
</dbReference>
<evidence type="ECO:0000259" key="5">
    <source>
        <dbReference type="PROSITE" id="PS50893"/>
    </source>
</evidence>
<comment type="similarity">
    <text evidence="1">Belongs to the ABC transporter superfamily.</text>
</comment>
<dbReference type="GO" id="GO:0016887">
    <property type="term" value="F:ATP hydrolysis activity"/>
    <property type="evidence" value="ECO:0007669"/>
    <property type="project" value="InterPro"/>
</dbReference>
<organism evidence="6 7">
    <name type="scientific">Xylanimonas allomyrinae</name>
    <dbReference type="NCBI Taxonomy" id="2509459"/>
    <lineage>
        <taxon>Bacteria</taxon>
        <taxon>Bacillati</taxon>
        <taxon>Actinomycetota</taxon>
        <taxon>Actinomycetes</taxon>
        <taxon>Micrococcales</taxon>
        <taxon>Promicromonosporaceae</taxon>
        <taxon>Xylanimonas</taxon>
    </lineage>
</organism>
<dbReference type="Pfam" id="PF00005">
    <property type="entry name" value="ABC_tran"/>
    <property type="match status" value="1"/>
</dbReference>
<dbReference type="EMBL" id="CP035495">
    <property type="protein sequence ID" value="QAY61979.1"/>
    <property type="molecule type" value="Genomic_DNA"/>
</dbReference>
<dbReference type="NCBIfam" id="TIGR01727">
    <property type="entry name" value="oligo_HPY"/>
    <property type="match status" value="1"/>
</dbReference>
<dbReference type="OrthoDB" id="8481147at2"/>
<dbReference type="PANTHER" id="PTHR43776:SF7">
    <property type="entry name" value="D,D-DIPEPTIDE TRANSPORT ATP-BINDING PROTEIN DDPF-RELATED"/>
    <property type="match status" value="1"/>
</dbReference>
<evidence type="ECO:0000313" key="7">
    <source>
        <dbReference type="Proteomes" id="UP000291758"/>
    </source>
</evidence>
<dbReference type="GO" id="GO:0005524">
    <property type="term" value="F:ATP binding"/>
    <property type="evidence" value="ECO:0007669"/>
    <property type="project" value="UniProtKB-KW"/>
</dbReference>
<evidence type="ECO:0000256" key="2">
    <source>
        <dbReference type="ARBA" id="ARBA00022448"/>
    </source>
</evidence>
<name>A0A4P6EKZ9_9MICO</name>
<dbReference type="InterPro" id="IPR003593">
    <property type="entry name" value="AAA+_ATPase"/>
</dbReference>
<dbReference type="PANTHER" id="PTHR43776">
    <property type="entry name" value="TRANSPORT ATP-BINDING PROTEIN"/>
    <property type="match status" value="1"/>
</dbReference>
<dbReference type="InterPro" id="IPR013563">
    <property type="entry name" value="Oligopep_ABC_C"/>
</dbReference>
<proteinExistence type="inferred from homology"/>
<evidence type="ECO:0000313" key="6">
    <source>
        <dbReference type="EMBL" id="QAY61979.1"/>
    </source>
</evidence>
<dbReference type="KEGG" id="xyl:ET495_00185"/>
<gene>
    <name evidence="6" type="ORF">ET495_00185</name>
</gene>
<evidence type="ECO:0000256" key="3">
    <source>
        <dbReference type="ARBA" id="ARBA00022741"/>
    </source>
</evidence>
<dbReference type="PROSITE" id="PS50893">
    <property type="entry name" value="ABC_TRANSPORTER_2"/>
    <property type="match status" value="1"/>
</dbReference>
<accession>A0A4P6EKZ9</accession>
<dbReference type="SUPFAM" id="SSF52540">
    <property type="entry name" value="P-loop containing nucleoside triphosphate hydrolases"/>
    <property type="match status" value="1"/>
</dbReference>
<keyword evidence="4 6" id="KW-0067">ATP-binding</keyword>
<dbReference type="PROSITE" id="PS00211">
    <property type="entry name" value="ABC_TRANSPORTER_1"/>
    <property type="match status" value="1"/>
</dbReference>
<sequence>MSASSHAPVPGAGPLLSLRSVTKQFEVRTSRRWLTAPSVLTAVDGVDLDLARGETFGLVGESGSGKSTLGRLAVRLAEPTRGSITFDGRDISHLHGAGLRTVRRRMQVVFQDPLGSLDPRMRVGEIVGEPLRVFEGLRGATLDDRVAELLRSVGLDPARARARPRALSGGQRQRVGIARAVALGPELILADEPVSALDVSVQAQIVNLLAELRETLGLTYLFIAHGLPVVRQLAQRVGVMYLGRIVESAPVDELFANPRHPYTQALLAASPVPDPGRRRERAVLQGEPPSPLRVPSGCRFRTRCPVAMAICAAEEPPVAQVGLGHQAQCHRAEAGT</sequence>
<keyword evidence="3" id="KW-0547">Nucleotide-binding</keyword>
<dbReference type="AlphaFoldDB" id="A0A4P6EKZ9"/>
<evidence type="ECO:0000256" key="4">
    <source>
        <dbReference type="ARBA" id="ARBA00022840"/>
    </source>
</evidence>
<dbReference type="InterPro" id="IPR050319">
    <property type="entry name" value="ABC_transp_ATP-bind"/>
</dbReference>
<feature type="domain" description="ABC transporter" evidence="5">
    <location>
        <begin position="16"/>
        <end position="267"/>
    </location>
</feature>
<keyword evidence="2" id="KW-0813">Transport</keyword>
<dbReference type="Gene3D" id="3.40.50.300">
    <property type="entry name" value="P-loop containing nucleotide triphosphate hydrolases"/>
    <property type="match status" value="1"/>
</dbReference>
<dbReference type="GO" id="GO:0055085">
    <property type="term" value="P:transmembrane transport"/>
    <property type="evidence" value="ECO:0007669"/>
    <property type="project" value="UniProtKB-ARBA"/>
</dbReference>
<dbReference type="FunFam" id="3.40.50.300:FF:000016">
    <property type="entry name" value="Oligopeptide ABC transporter ATP-binding component"/>
    <property type="match status" value="1"/>
</dbReference>
<reference evidence="6 7" key="1">
    <citation type="submission" date="2019-01" db="EMBL/GenBank/DDBJ databases">
        <title>Genome sequencing of strain 2JSPR-7.</title>
        <authorList>
            <person name="Heo J."/>
            <person name="Kim S.-J."/>
            <person name="Kim J.-S."/>
            <person name="Hong S.-B."/>
            <person name="Kwon S.-W."/>
        </authorList>
    </citation>
    <scope>NUCLEOTIDE SEQUENCE [LARGE SCALE GENOMIC DNA]</scope>
    <source>
        <strain evidence="6 7">2JSPR-7</strain>
    </source>
</reference>
<dbReference type="InterPro" id="IPR003439">
    <property type="entry name" value="ABC_transporter-like_ATP-bd"/>
</dbReference>
<dbReference type="InterPro" id="IPR017871">
    <property type="entry name" value="ABC_transporter-like_CS"/>
</dbReference>
<evidence type="ECO:0000256" key="1">
    <source>
        <dbReference type="ARBA" id="ARBA00005417"/>
    </source>
</evidence>
<dbReference type="Proteomes" id="UP000291758">
    <property type="component" value="Chromosome"/>
</dbReference>
<dbReference type="SMART" id="SM00382">
    <property type="entry name" value="AAA"/>
    <property type="match status" value="1"/>
</dbReference>
<keyword evidence="7" id="KW-1185">Reference proteome</keyword>
<dbReference type="Pfam" id="PF08352">
    <property type="entry name" value="oligo_HPY"/>
    <property type="match status" value="1"/>
</dbReference>
<dbReference type="RefSeq" id="WP_129201668.1">
    <property type="nucleotide sequence ID" value="NZ_CP035495.1"/>
</dbReference>